<comment type="similarity">
    <text evidence="1">Belongs to the FGGY kinase family.</text>
</comment>
<dbReference type="GO" id="GO:0004856">
    <property type="term" value="F:D-xylulokinase activity"/>
    <property type="evidence" value="ECO:0007669"/>
    <property type="project" value="UniProtKB-EC"/>
</dbReference>
<evidence type="ECO:0000256" key="1">
    <source>
        <dbReference type="ARBA" id="ARBA00009156"/>
    </source>
</evidence>
<keyword evidence="7" id="KW-1185">Reference proteome</keyword>
<dbReference type="InterPro" id="IPR050406">
    <property type="entry name" value="FGGY_Carb_Kinase"/>
</dbReference>
<dbReference type="RefSeq" id="WP_045087825.1">
    <property type="nucleotide sequence ID" value="NZ_LN824141.1"/>
</dbReference>
<dbReference type="Pfam" id="PF02782">
    <property type="entry name" value="FGGY_C"/>
    <property type="match status" value="1"/>
</dbReference>
<dbReference type="AlphaFoldDB" id="A0A0C7NYN6"/>
<accession>A0A0C7NYN6</accession>
<evidence type="ECO:0000313" key="6">
    <source>
        <dbReference type="EMBL" id="CEP78353.1"/>
    </source>
</evidence>
<organism evidence="6 7">
    <name type="scientific">Defluviitoga tunisiensis</name>
    <dbReference type="NCBI Taxonomy" id="1006576"/>
    <lineage>
        <taxon>Bacteria</taxon>
        <taxon>Thermotogati</taxon>
        <taxon>Thermotogota</taxon>
        <taxon>Thermotogae</taxon>
        <taxon>Petrotogales</taxon>
        <taxon>Petrotogaceae</taxon>
        <taxon>Defluviitoga</taxon>
    </lineage>
</organism>
<reference evidence="7" key="1">
    <citation type="submission" date="2014-11" db="EMBL/GenBank/DDBJ databases">
        <authorList>
            <person name="Wibberg D."/>
        </authorList>
    </citation>
    <scope>NUCLEOTIDE SEQUENCE [LARGE SCALE GENOMIC DNA]</scope>
    <source>
        <strain evidence="7">L3</strain>
    </source>
</reference>
<sequence>MYLIGIDIGTQSTKSVITDEEGKVISESSKEYAVLTPQPNWAEQWPDVWFNAVIDTLKRVIEKSQIQPKNITGVAISGLYGGSGIPVDKDFNPLRPCLIWMDRRATKETKFVKQNIPKDKIFRITGNYVDSYFGFTKMMWIKNNEPEVWNKTYKFMTPKDFVIYKLTGENIIDYSSAGNIGGVFDIHKKYWSQEMCEILGIDLDKLPEKIVKSSDIVGTMSGKYAQETGLLEGTPIIAGGIDAPVAQLSAGAVYEGEHVAMVGTSTCWGNIHDGKYLTPELVSYPYVVDDLTKIYTFGGGATSGAIIRWFREEFGEYEKEYENKRGVSAYTLLELGSKDIPAGSDGIIVLPYFMGERSPIWDSKAKGTIIGLSLYHNRNHLYKAFMEAVAYSLRHNIEEAQNAGIVLDPECYLVGGTAKSDIWTQIFSDVTGYVMKRTKQDVEAPLGDAFLAGLGTGIFKQPEDIKKWTLFKEDTLPNNSNKQIYDKYFNLYKQLYKNTKEIMEQL</sequence>
<dbReference type="EMBL" id="LN824141">
    <property type="protein sequence ID" value="CEP78353.1"/>
    <property type="molecule type" value="Genomic_DNA"/>
</dbReference>
<feature type="domain" description="Carbohydrate kinase FGGY N-terminal" evidence="4">
    <location>
        <begin position="2"/>
        <end position="247"/>
    </location>
</feature>
<proteinExistence type="inferred from homology"/>
<dbReference type="PANTHER" id="PTHR43095:SF5">
    <property type="entry name" value="XYLULOSE KINASE"/>
    <property type="match status" value="1"/>
</dbReference>
<protein>
    <submittedName>
        <fullName evidence="6">Xylulokinase</fullName>
        <ecNumber evidence="6">2.7.1.17</ecNumber>
    </submittedName>
</protein>
<name>A0A0C7NYN6_DEFTU</name>
<dbReference type="InterPro" id="IPR018484">
    <property type="entry name" value="FGGY_N"/>
</dbReference>
<dbReference type="InterPro" id="IPR000577">
    <property type="entry name" value="Carb_kinase_FGGY"/>
</dbReference>
<dbReference type="HOGENOM" id="CLU_009281_3_3_0"/>
<feature type="domain" description="Carbohydrate kinase FGGY C-terminal" evidence="5">
    <location>
        <begin position="260"/>
        <end position="453"/>
    </location>
</feature>
<evidence type="ECO:0000256" key="3">
    <source>
        <dbReference type="ARBA" id="ARBA00022777"/>
    </source>
</evidence>
<dbReference type="STRING" id="1006576.DTL3_1049"/>
<dbReference type="InterPro" id="IPR018485">
    <property type="entry name" value="FGGY_C"/>
</dbReference>
<evidence type="ECO:0000259" key="4">
    <source>
        <dbReference type="Pfam" id="PF00370"/>
    </source>
</evidence>
<dbReference type="PANTHER" id="PTHR43095">
    <property type="entry name" value="SUGAR KINASE"/>
    <property type="match status" value="1"/>
</dbReference>
<dbReference type="KEGG" id="dtn:DTL3_1049"/>
<dbReference type="EC" id="2.7.1.17" evidence="6"/>
<keyword evidence="3 6" id="KW-0418">Kinase</keyword>
<dbReference type="PATRIC" id="fig|1006576.9.peg.1041"/>
<dbReference type="PIRSF" id="PIRSF000538">
    <property type="entry name" value="GlpK"/>
    <property type="match status" value="1"/>
</dbReference>
<dbReference type="Gene3D" id="3.30.420.40">
    <property type="match status" value="2"/>
</dbReference>
<evidence type="ECO:0000313" key="7">
    <source>
        <dbReference type="Proteomes" id="UP000032809"/>
    </source>
</evidence>
<dbReference type="Pfam" id="PF00370">
    <property type="entry name" value="FGGY_N"/>
    <property type="match status" value="1"/>
</dbReference>
<dbReference type="InterPro" id="IPR043129">
    <property type="entry name" value="ATPase_NBD"/>
</dbReference>
<dbReference type="OrthoDB" id="39631at2"/>
<dbReference type="SUPFAM" id="SSF53067">
    <property type="entry name" value="Actin-like ATPase domain"/>
    <property type="match status" value="2"/>
</dbReference>
<dbReference type="Proteomes" id="UP000032809">
    <property type="component" value="Chromosome I"/>
</dbReference>
<dbReference type="CDD" id="cd07804">
    <property type="entry name" value="ASKHA_NBD_FGGY_RrXK-like"/>
    <property type="match status" value="1"/>
</dbReference>
<evidence type="ECO:0000259" key="5">
    <source>
        <dbReference type="Pfam" id="PF02782"/>
    </source>
</evidence>
<gene>
    <name evidence="6" type="primary">xylB</name>
    <name evidence="6" type="ORF">DTL3_1049</name>
</gene>
<keyword evidence="2 6" id="KW-0808">Transferase</keyword>
<evidence type="ECO:0000256" key="2">
    <source>
        <dbReference type="ARBA" id="ARBA00022679"/>
    </source>
</evidence>